<name>K3X525_GLOUD</name>
<accession>K3X525</accession>
<evidence type="ECO:0000259" key="2">
    <source>
        <dbReference type="SMART" id="SM00128"/>
    </source>
</evidence>
<dbReference type="SUPFAM" id="SSF56219">
    <property type="entry name" value="DNase I-like"/>
    <property type="match status" value="1"/>
</dbReference>
<organism evidence="3 4">
    <name type="scientific">Globisporangium ultimum (strain ATCC 200006 / CBS 805.95 / DAOM BR144)</name>
    <name type="common">Pythium ultimum</name>
    <dbReference type="NCBI Taxonomy" id="431595"/>
    <lineage>
        <taxon>Eukaryota</taxon>
        <taxon>Sar</taxon>
        <taxon>Stramenopiles</taxon>
        <taxon>Oomycota</taxon>
        <taxon>Peronosporomycetes</taxon>
        <taxon>Pythiales</taxon>
        <taxon>Pythiaceae</taxon>
        <taxon>Globisporangium</taxon>
    </lineage>
</organism>
<dbReference type="OMA" id="NSECQHI"/>
<dbReference type="HOGENOM" id="CLU_011711_5_1_1"/>
<dbReference type="GO" id="GO:0046856">
    <property type="term" value="P:phosphatidylinositol dephosphorylation"/>
    <property type="evidence" value="ECO:0007669"/>
    <property type="project" value="InterPro"/>
</dbReference>
<dbReference type="PANTHER" id="PTHR11200:SF275">
    <property type="entry name" value="LD06095P"/>
    <property type="match status" value="1"/>
</dbReference>
<dbReference type="VEuPathDB" id="FungiDB:PYU1_G012298"/>
<dbReference type="InterPro" id="IPR000300">
    <property type="entry name" value="IPPc"/>
</dbReference>
<keyword evidence="4" id="KW-1185">Reference proteome</keyword>
<dbReference type="Pfam" id="PF22669">
    <property type="entry name" value="Exo_endo_phos2"/>
    <property type="match status" value="1"/>
</dbReference>
<dbReference type="Proteomes" id="UP000019132">
    <property type="component" value="Unassembled WGS sequence"/>
</dbReference>
<reference evidence="4" key="2">
    <citation type="submission" date="2010-04" db="EMBL/GenBank/DDBJ databases">
        <authorList>
            <person name="Buell R."/>
            <person name="Hamilton J."/>
            <person name="Hostetler J."/>
        </authorList>
    </citation>
    <scope>NUCLEOTIDE SEQUENCE [LARGE SCALE GENOMIC DNA]</scope>
    <source>
        <strain evidence="4">DAOM:BR144</strain>
    </source>
</reference>
<dbReference type="PANTHER" id="PTHR11200">
    <property type="entry name" value="INOSITOL 5-PHOSPHATASE"/>
    <property type="match status" value="1"/>
</dbReference>
<reference evidence="3" key="3">
    <citation type="submission" date="2015-02" db="UniProtKB">
        <authorList>
            <consortium name="EnsemblProtists"/>
        </authorList>
    </citation>
    <scope>IDENTIFICATION</scope>
    <source>
        <strain evidence="3">DAOM BR144</strain>
    </source>
</reference>
<dbReference type="eggNOG" id="KOG0565">
    <property type="taxonomic scope" value="Eukaryota"/>
</dbReference>
<dbReference type="STRING" id="431595.K3X525"/>
<dbReference type="InterPro" id="IPR046985">
    <property type="entry name" value="IP5"/>
</dbReference>
<dbReference type="Gene3D" id="3.60.10.10">
    <property type="entry name" value="Endonuclease/exonuclease/phosphatase"/>
    <property type="match status" value="1"/>
</dbReference>
<evidence type="ECO:0000256" key="1">
    <source>
        <dbReference type="SAM" id="MobiDB-lite"/>
    </source>
</evidence>
<sequence length="466" mass="52372">MKKNRRASITAFFKGDDAIEMHAAAPEFPEKSGNDEDGRKLSRGGRNNSEGNVAEWPVEFNLEGLDDWEELNSISNANGDCVTHTHFLSKSKLRVFCGTWNMHAKKPQDDLRLWIPLNKYHIVAVGTEECVNSIAKSVVFTSKKQWEDLLKETLGEEYVLVSSHSLTAIHNIVFVHESVIPLLSNIQSDAVATGLGNQLGNKGGVGIAFSIGRTSFAFVNCHFDAHQQNTEKRNGNFHRINQELKLYPSQNPLITPGSSSSPPSNAVTGLASLDGLGKTTATRFSTVSSNSPPVGLLGKKQAISECFDRVFWFGDLNYRINGTRRMVDLLLLHNKYEVLRFNDQLQIEMTKGHVFSHFQEGPLHFRPTYKFDKHSNVYDSSSKQRIPSWTDRVLYLSNEKANDIEILSYRSQMSFQTSDHRPVGATFQVNFKWRFGATEDNSTEFSRVLARGYRANQAKSEVCTVQ</sequence>
<feature type="domain" description="Inositol polyphosphate-related phosphatase" evidence="2">
    <location>
        <begin position="91"/>
        <end position="437"/>
    </location>
</feature>
<dbReference type="InParanoid" id="K3X525"/>
<evidence type="ECO:0000313" key="3">
    <source>
        <dbReference type="EnsemblProtists" id="PYU1_T012324"/>
    </source>
</evidence>
<proteinExistence type="predicted"/>
<dbReference type="InterPro" id="IPR036691">
    <property type="entry name" value="Endo/exonu/phosph_ase_sf"/>
</dbReference>
<protein>
    <recommendedName>
        <fullName evidence="2">Inositol polyphosphate-related phosphatase domain-containing protein</fullName>
    </recommendedName>
</protein>
<dbReference type="EMBL" id="GL376608">
    <property type="status" value="NOT_ANNOTATED_CDS"/>
    <property type="molecule type" value="Genomic_DNA"/>
</dbReference>
<dbReference type="GO" id="GO:0004439">
    <property type="term" value="F:phosphatidylinositol-4,5-bisphosphate 5-phosphatase activity"/>
    <property type="evidence" value="ECO:0007669"/>
    <property type="project" value="TreeGrafter"/>
</dbReference>
<dbReference type="EnsemblProtists" id="PYU1_T012324">
    <property type="protein sequence ID" value="PYU1_T012324"/>
    <property type="gene ID" value="PYU1_G012298"/>
</dbReference>
<evidence type="ECO:0000313" key="4">
    <source>
        <dbReference type="Proteomes" id="UP000019132"/>
    </source>
</evidence>
<feature type="compositionally biased region" description="Basic and acidic residues" evidence="1">
    <location>
        <begin position="28"/>
        <end position="40"/>
    </location>
</feature>
<reference evidence="4" key="1">
    <citation type="journal article" date="2010" name="Genome Biol.">
        <title>Genome sequence of the necrotrophic plant pathogen Pythium ultimum reveals original pathogenicity mechanisms and effector repertoire.</title>
        <authorList>
            <person name="Levesque C.A."/>
            <person name="Brouwer H."/>
            <person name="Cano L."/>
            <person name="Hamilton J.P."/>
            <person name="Holt C."/>
            <person name="Huitema E."/>
            <person name="Raffaele S."/>
            <person name="Robideau G.P."/>
            <person name="Thines M."/>
            <person name="Win J."/>
            <person name="Zerillo M.M."/>
            <person name="Beakes G.W."/>
            <person name="Boore J.L."/>
            <person name="Busam D."/>
            <person name="Dumas B."/>
            <person name="Ferriera S."/>
            <person name="Fuerstenberg S.I."/>
            <person name="Gachon C.M."/>
            <person name="Gaulin E."/>
            <person name="Govers F."/>
            <person name="Grenville-Briggs L."/>
            <person name="Horner N."/>
            <person name="Hostetler J."/>
            <person name="Jiang R.H."/>
            <person name="Johnson J."/>
            <person name="Krajaejun T."/>
            <person name="Lin H."/>
            <person name="Meijer H.J."/>
            <person name="Moore B."/>
            <person name="Morris P."/>
            <person name="Phuntmart V."/>
            <person name="Puiu D."/>
            <person name="Shetty J."/>
            <person name="Stajich J.E."/>
            <person name="Tripathy S."/>
            <person name="Wawra S."/>
            <person name="van West P."/>
            <person name="Whitty B.R."/>
            <person name="Coutinho P.M."/>
            <person name="Henrissat B."/>
            <person name="Martin F."/>
            <person name="Thomas P.D."/>
            <person name="Tyler B.M."/>
            <person name="De Vries R.P."/>
            <person name="Kamoun S."/>
            <person name="Yandell M."/>
            <person name="Tisserat N."/>
            <person name="Buell C.R."/>
        </authorList>
    </citation>
    <scope>NUCLEOTIDE SEQUENCE</scope>
    <source>
        <strain evidence="4">DAOM:BR144</strain>
    </source>
</reference>
<dbReference type="AlphaFoldDB" id="K3X525"/>
<feature type="region of interest" description="Disordered" evidence="1">
    <location>
        <begin position="24"/>
        <end position="52"/>
    </location>
</feature>
<dbReference type="SMART" id="SM00128">
    <property type="entry name" value="IPPc"/>
    <property type="match status" value="1"/>
</dbReference>